<dbReference type="PIRSF" id="PIRSF029394">
    <property type="entry name" value="UCP029394"/>
    <property type="match status" value="1"/>
</dbReference>
<protein>
    <submittedName>
        <fullName evidence="1">DUF4440 domain-containing protein</fullName>
    </submittedName>
</protein>
<proteinExistence type="predicted"/>
<sequence length="130" mass="14891">MNRYFKEVLDTHELIRDWLGDAETPVETCDDLLSRFSPAFSMVSPIGVLFDSHALNRFFRSQRGARAGLTIEIVDLHIIAESEKGATVTYTERQTLPGQNVTQRFATAVFDIDPDGRVMWRHLHETFYSV</sequence>
<dbReference type="InterPro" id="IPR032710">
    <property type="entry name" value="NTF2-like_dom_sf"/>
</dbReference>
<accession>A0AAP2EYI3</accession>
<reference evidence="1" key="1">
    <citation type="submission" date="2020-12" db="EMBL/GenBank/DDBJ databases">
        <title>Draft genome sequence of Enterobacter spp., Lelliottia spp. and Serratia spp. isolated from drinking water reservoirs and lakes.</title>
        <authorList>
            <person name="Reitter C."/>
            <person name="Neuhaus K."/>
            <person name="Huegler M."/>
        </authorList>
    </citation>
    <scope>NUCLEOTIDE SEQUENCE</scope>
    <source>
        <strain evidence="1">TZW15</strain>
    </source>
</reference>
<evidence type="ECO:0000313" key="1">
    <source>
        <dbReference type="EMBL" id="MBL5933331.1"/>
    </source>
</evidence>
<gene>
    <name evidence="1" type="ORF">I7V27_02470</name>
</gene>
<dbReference type="EMBL" id="JAENMS010000001">
    <property type="protein sequence ID" value="MBL5933331.1"/>
    <property type="molecule type" value="Genomic_DNA"/>
</dbReference>
<evidence type="ECO:0000313" key="2">
    <source>
        <dbReference type="Proteomes" id="UP000653275"/>
    </source>
</evidence>
<dbReference type="Gene3D" id="3.10.450.50">
    <property type="match status" value="1"/>
</dbReference>
<organism evidence="1 2">
    <name type="scientific">Lelliottia amnigena</name>
    <name type="common">Enterobacter amnigenus</name>
    <dbReference type="NCBI Taxonomy" id="61646"/>
    <lineage>
        <taxon>Bacteria</taxon>
        <taxon>Pseudomonadati</taxon>
        <taxon>Pseudomonadota</taxon>
        <taxon>Gammaproteobacteria</taxon>
        <taxon>Enterobacterales</taxon>
        <taxon>Enterobacteriaceae</taxon>
        <taxon>Lelliottia</taxon>
    </lineage>
</organism>
<dbReference type="SUPFAM" id="SSF54427">
    <property type="entry name" value="NTF2-like"/>
    <property type="match status" value="1"/>
</dbReference>
<name>A0AAP2EYI3_LELAM</name>
<dbReference type="RefSeq" id="WP_202665269.1">
    <property type="nucleotide sequence ID" value="NZ_JAENMR010000001.1"/>
</dbReference>
<dbReference type="AlphaFoldDB" id="A0AAP2EYI3"/>
<comment type="caution">
    <text evidence="1">The sequence shown here is derived from an EMBL/GenBank/DDBJ whole genome shotgun (WGS) entry which is preliminary data.</text>
</comment>
<dbReference type="InterPro" id="IPR016918">
    <property type="entry name" value="UCP029394"/>
</dbReference>
<dbReference type="Proteomes" id="UP000653275">
    <property type="component" value="Unassembled WGS sequence"/>
</dbReference>